<accession>A0A0D0B6S8</accession>
<proteinExistence type="predicted"/>
<organism evidence="2 3">
    <name type="scientific">Suillus luteus UH-Slu-Lm8-n1</name>
    <dbReference type="NCBI Taxonomy" id="930992"/>
    <lineage>
        <taxon>Eukaryota</taxon>
        <taxon>Fungi</taxon>
        <taxon>Dikarya</taxon>
        <taxon>Basidiomycota</taxon>
        <taxon>Agaricomycotina</taxon>
        <taxon>Agaricomycetes</taxon>
        <taxon>Agaricomycetidae</taxon>
        <taxon>Boletales</taxon>
        <taxon>Suillineae</taxon>
        <taxon>Suillaceae</taxon>
        <taxon>Suillus</taxon>
    </lineage>
</organism>
<reference evidence="3" key="2">
    <citation type="submission" date="2015-01" db="EMBL/GenBank/DDBJ databases">
        <title>Evolutionary Origins and Diversification of the Mycorrhizal Mutualists.</title>
        <authorList>
            <consortium name="DOE Joint Genome Institute"/>
            <consortium name="Mycorrhizal Genomics Consortium"/>
            <person name="Kohler A."/>
            <person name="Kuo A."/>
            <person name="Nagy L.G."/>
            <person name="Floudas D."/>
            <person name="Copeland A."/>
            <person name="Barry K.W."/>
            <person name="Cichocki N."/>
            <person name="Veneault-Fourrey C."/>
            <person name="LaButti K."/>
            <person name="Lindquist E.A."/>
            <person name="Lipzen A."/>
            <person name="Lundell T."/>
            <person name="Morin E."/>
            <person name="Murat C."/>
            <person name="Riley R."/>
            <person name="Ohm R."/>
            <person name="Sun H."/>
            <person name="Tunlid A."/>
            <person name="Henrissat B."/>
            <person name="Grigoriev I.V."/>
            <person name="Hibbett D.S."/>
            <person name="Martin F."/>
        </authorList>
    </citation>
    <scope>NUCLEOTIDE SEQUENCE [LARGE SCALE GENOMIC DNA]</scope>
    <source>
        <strain evidence="3">UH-Slu-Lm8-n1</strain>
    </source>
</reference>
<keyword evidence="3" id="KW-1185">Reference proteome</keyword>
<feature type="transmembrane region" description="Helical" evidence="1">
    <location>
        <begin position="77"/>
        <end position="96"/>
    </location>
</feature>
<protein>
    <submittedName>
        <fullName evidence="2">Uncharacterized protein</fullName>
    </submittedName>
</protein>
<name>A0A0D0B6S8_9AGAM</name>
<keyword evidence="1" id="KW-0472">Membrane</keyword>
<sequence length="104" mass="11719">MRCVCRSTNISPHITMICSNFHPYVMITPFISDTIIRTLIQTGSRVCDIIPAHWTLGSDHFVCIAAPMMPRLAHSGVLFSFTLIVKLLWFLTYHLVLDIALDAS</sequence>
<dbReference type="EMBL" id="KN835339">
    <property type="protein sequence ID" value="KIK39528.1"/>
    <property type="molecule type" value="Genomic_DNA"/>
</dbReference>
<keyword evidence="1" id="KW-1133">Transmembrane helix</keyword>
<dbReference type="HOGENOM" id="CLU_2251824_0_0_1"/>
<gene>
    <name evidence="2" type="ORF">CY34DRAFT_328292</name>
</gene>
<evidence type="ECO:0000313" key="2">
    <source>
        <dbReference type="EMBL" id="KIK39528.1"/>
    </source>
</evidence>
<dbReference type="Proteomes" id="UP000054485">
    <property type="component" value="Unassembled WGS sequence"/>
</dbReference>
<keyword evidence="1" id="KW-0812">Transmembrane</keyword>
<reference evidence="2 3" key="1">
    <citation type="submission" date="2014-04" db="EMBL/GenBank/DDBJ databases">
        <authorList>
            <consortium name="DOE Joint Genome Institute"/>
            <person name="Kuo A."/>
            <person name="Ruytinx J."/>
            <person name="Rineau F."/>
            <person name="Colpaert J."/>
            <person name="Kohler A."/>
            <person name="Nagy L.G."/>
            <person name="Floudas D."/>
            <person name="Copeland A."/>
            <person name="Barry K.W."/>
            <person name="Cichocki N."/>
            <person name="Veneault-Fourrey C."/>
            <person name="LaButti K."/>
            <person name="Lindquist E.A."/>
            <person name="Lipzen A."/>
            <person name="Lundell T."/>
            <person name="Morin E."/>
            <person name="Murat C."/>
            <person name="Sun H."/>
            <person name="Tunlid A."/>
            <person name="Henrissat B."/>
            <person name="Grigoriev I.V."/>
            <person name="Hibbett D.S."/>
            <person name="Martin F."/>
            <person name="Nordberg H.P."/>
            <person name="Cantor M.N."/>
            <person name="Hua S.X."/>
        </authorList>
    </citation>
    <scope>NUCLEOTIDE SEQUENCE [LARGE SCALE GENOMIC DNA]</scope>
    <source>
        <strain evidence="2 3">UH-Slu-Lm8-n1</strain>
    </source>
</reference>
<evidence type="ECO:0000256" key="1">
    <source>
        <dbReference type="SAM" id="Phobius"/>
    </source>
</evidence>
<dbReference type="InParanoid" id="A0A0D0B6S8"/>
<evidence type="ECO:0000313" key="3">
    <source>
        <dbReference type="Proteomes" id="UP000054485"/>
    </source>
</evidence>
<dbReference type="AlphaFoldDB" id="A0A0D0B6S8"/>